<evidence type="ECO:0000313" key="3">
    <source>
        <dbReference type="Proteomes" id="UP000609346"/>
    </source>
</evidence>
<dbReference type="PRINTS" id="PR00111">
    <property type="entry name" value="ABHYDROLASE"/>
</dbReference>
<dbReference type="PANTHER" id="PTHR43194">
    <property type="entry name" value="HYDROLASE ALPHA/BETA FOLD FAMILY"/>
    <property type="match status" value="1"/>
</dbReference>
<dbReference type="Proteomes" id="UP000609346">
    <property type="component" value="Unassembled WGS sequence"/>
</dbReference>
<comment type="caution">
    <text evidence="2">The sequence shown here is derived from an EMBL/GenBank/DDBJ whole genome shotgun (WGS) entry which is preliminary data.</text>
</comment>
<keyword evidence="3" id="KW-1185">Reference proteome</keyword>
<gene>
    <name evidence="2" type="ORF">H8B09_01130</name>
</gene>
<dbReference type="EMBL" id="JACXZA010000001">
    <property type="protein sequence ID" value="MBD3917341.1"/>
    <property type="molecule type" value="Genomic_DNA"/>
</dbReference>
<feature type="domain" description="AB hydrolase-1" evidence="1">
    <location>
        <begin position="21"/>
        <end position="246"/>
    </location>
</feature>
<dbReference type="RefSeq" id="WP_191201650.1">
    <property type="nucleotide sequence ID" value="NZ_JACXZA010000001.1"/>
</dbReference>
<dbReference type="InterPro" id="IPR029058">
    <property type="entry name" value="AB_hydrolase_fold"/>
</dbReference>
<name>A0ABR8MPU8_9BACL</name>
<dbReference type="PANTHER" id="PTHR43194:SF2">
    <property type="entry name" value="PEROXISOMAL MEMBRANE PROTEIN LPX1"/>
    <property type="match status" value="1"/>
</dbReference>
<evidence type="ECO:0000259" key="1">
    <source>
        <dbReference type="Pfam" id="PF00561"/>
    </source>
</evidence>
<dbReference type="Gene3D" id="3.40.50.1820">
    <property type="entry name" value="alpha/beta hydrolase"/>
    <property type="match status" value="1"/>
</dbReference>
<dbReference type="Pfam" id="PF00561">
    <property type="entry name" value="Abhydrolase_1"/>
    <property type="match status" value="1"/>
</dbReference>
<dbReference type="InterPro" id="IPR050228">
    <property type="entry name" value="Carboxylesterase_BioH"/>
</dbReference>
<dbReference type="GO" id="GO:0016787">
    <property type="term" value="F:hydrolase activity"/>
    <property type="evidence" value="ECO:0007669"/>
    <property type="project" value="UniProtKB-KW"/>
</dbReference>
<accession>A0ABR8MPU8</accession>
<reference evidence="2 3" key="1">
    <citation type="submission" date="2020-09" db="EMBL/GenBank/DDBJ databases">
        <title>Paenibacillus sp. strain PR3 16S rRNA gene Genome sequencing and assembly.</title>
        <authorList>
            <person name="Kim J."/>
        </authorList>
    </citation>
    <scope>NUCLEOTIDE SEQUENCE [LARGE SCALE GENOMIC DNA]</scope>
    <source>
        <strain evidence="2 3">PR3</strain>
    </source>
</reference>
<sequence length="262" mass="29164">MPSFISNGIELHYEEEGAGLPLIMLHGLMGSGATFQNEVNQFKSHYRVITLDMRGHGKSNKPLQYTWQDHVEDVSALLDFLGIESSYLLGVSMGSYIAQGVAIANPQRIKKLALIASKSNGVTSSMQELLERHAEEMKDLTAEEKQAHAFAYMFNNQAAVGKVMHDWHLEHATLSEPQEQMAANKALEGFDFRNDLKKVAAQTLVISGKYDGLNPPERGKEIAALIPDSTFVEFEYSGHAPSIEEPERFMQEIMSFFLSEPG</sequence>
<proteinExistence type="predicted"/>
<dbReference type="SUPFAM" id="SSF53474">
    <property type="entry name" value="alpha/beta-Hydrolases"/>
    <property type="match status" value="1"/>
</dbReference>
<protein>
    <submittedName>
        <fullName evidence="2">Alpha/beta hydrolase</fullName>
    </submittedName>
</protein>
<evidence type="ECO:0000313" key="2">
    <source>
        <dbReference type="EMBL" id="MBD3917341.1"/>
    </source>
</evidence>
<organism evidence="2 3">
    <name type="scientific">Paenibacillus terricola</name>
    <dbReference type="NCBI Taxonomy" id="2763503"/>
    <lineage>
        <taxon>Bacteria</taxon>
        <taxon>Bacillati</taxon>
        <taxon>Bacillota</taxon>
        <taxon>Bacilli</taxon>
        <taxon>Bacillales</taxon>
        <taxon>Paenibacillaceae</taxon>
        <taxon>Paenibacillus</taxon>
    </lineage>
</organism>
<keyword evidence="2" id="KW-0378">Hydrolase</keyword>
<dbReference type="InterPro" id="IPR000073">
    <property type="entry name" value="AB_hydrolase_1"/>
</dbReference>